<dbReference type="EMBL" id="HBIB01008250">
    <property type="protein sequence ID" value="CAE0242952.1"/>
    <property type="molecule type" value="Transcribed_RNA"/>
</dbReference>
<evidence type="ECO:0000313" key="1">
    <source>
        <dbReference type="EMBL" id="CAE0242952.1"/>
    </source>
</evidence>
<sequence>MGSVEECLQLGDRAVQCLEWAKLSIDSLAQVEAEAAKNFGPATQSFYKEVQALHKDYLQAIATARPVVPAGQNVEAAKEKIVLHTYRSELAASHLRKIRSITAEALDACKAEKQKTEPSVLPTSADYGSTVVIP</sequence>
<accession>A0A7S3D2K5</accession>
<gene>
    <name evidence="1" type="ORF">PBIL07802_LOCUS5117</name>
</gene>
<proteinExistence type="predicted"/>
<dbReference type="AlphaFoldDB" id="A0A7S3D2K5"/>
<organism evidence="1">
    <name type="scientific">Palpitomonas bilix</name>
    <dbReference type="NCBI Taxonomy" id="652834"/>
    <lineage>
        <taxon>Eukaryota</taxon>
        <taxon>Eukaryota incertae sedis</taxon>
    </lineage>
</organism>
<protein>
    <submittedName>
        <fullName evidence="1">Uncharacterized protein</fullName>
    </submittedName>
</protein>
<reference evidence="1" key="1">
    <citation type="submission" date="2021-01" db="EMBL/GenBank/DDBJ databases">
        <authorList>
            <person name="Corre E."/>
            <person name="Pelletier E."/>
            <person name="Niang G."/>
            <person name="Scheremetjew M."/>
            <person name="Finn R."/>
            <person name="Kale V."/>
            <person name="Holt S."/>
            <person name="Cochrane G."/>
            <person name="Meng A."/>
            <person name="Brown T."/>
            <person name="Cohen L."/>
        </authorList>
    </citation>
    <scope>NUCLEOTIDE SEQUENCE</scope>
    <source>
        <strain evidence="1">NIES-2562</strain>
    </source>
</reference>
<name>A0A7S3D2K5_9EUKA</name>